<keyword evidence="9" id="KW-1185">Reference proteome</keyword>
<dbReference type="SUPFAM" id="SSF48371">
    <property type="entry name" value="ARM repeat"/>
    <property type="match status" value="1"/>
</dbReference>
<dbReference type="InterPro" id="IPR000157">
    <property type="entry name" value="TIR_dom"/>
</dbReference>
<dbReference type="InterPro" id="IPR001660">
    <property type="entry name" value="SAM"/>
</dbReference>
<dbReference type="EMBL" id="CP001329">
    <property type="protein sequence ID" value="ACO65783.1"/>
    <property type="molecule type" value="Genomic_DNA"/>
</dbReference>
<dbReference type="InterPro" id="IPR016024">
    <property type="entry name" value="ARM-type_fold"/>
</dbReference>
<reference evidence="8 9" key="1">
    <citation type="journal article" date="2009" name="Science">
        <title>Green evolution and dynamic adaptations revealed by genomes of the marine picoeukaryotes Micromonas.</title>
        <authorList>
            <person name="Worden A.Z."/>
            <person name="Lee J.H."/>
            <person name="Mock T."/>
            <person name="Rouze P."/>
            <person name="Simmons M.P."/>
            <person name="Aerts A.L."/>
            <person name="Allen A.E."/>
            <person name="Cuvelier M.L."/>
            <person name="Derelle E."/>
            <person name="Everett M.V."/>
            <person name="Foulon E."/>
            <person name="Grimwood J."/>
            <person name="Gundlach H."/>
            <person name="Henrissat B."/>
            <person name="Napoli C."/>
            <person name="McDonald S.M."/>
            <person name="Parker M.S."/>
            <person name="Rombauts S."/>
            <person name="Salamov A."/>
            <person name="Von Dassow P."/>
            <person name="Badger J.H."/>
            <person name="Coutinho P.M."/>
            <person name="Demir E."/>
            <person name="Dubchak I."/>
            <person name="Gentemann C."/>
            <person name="Eikrem W."/>
            <person name="Gready J.E."/>
            <person name="John U."/>
            <person name="Lanier W."/>
            <person name="Lindquist E.A."/>
            <person name="Lucas S."/>
            <person name="Mayer K.F."/>
            <person name="Moreau H."/>
            <person name="Not F."/>
            <person name="Otillar R."/>
            <person name="Panaud O."/>
            <person name="Pangilinan J."/>
            <person name="Paulsen I."/>
            <person name="Piegu B."/>
            <person name="Poliakov A."/>
            <person name="Robbens S."/>
            <person name="Schmutz J."/>
            <person name="Toulza E."/>
            <person name="Wyss T."/>
            <person name="Zelensky A."/>
            <person name="Zhou K."/>
            <person name="Armbrust E.V."/>
            <person name="Bhattacharya D."/>
            <person name="Goodenough U.W."/>
            <person name="Van de Peer Y."/>
            <person name="Grigoriev I.V."/>
        </authorList>
    </citation>
    <scope>NUCLEOTIDE SEQUENCE [LARGE SCALE GENOMIC DNA]</scope>
    <source>
        <strain evidence="9">RCC299 / NOUM17</strain>
    </source>
</reference>
<evidence type="ECO:0000256" key="1">
    <source>
        <dbReference type="ARBA" id="ARBA00008291"/>
    </source>
</evidence>
<dbReference type="GO" id="GO:0007165">
    <property type="term" value="P:signal transduction"/>
    <property type="evidence" value="ECO:0007669"/>
    <property type="project" value="InterPro"/>
</dbReference>
<dbReference type="InParanoid" id="C1EBU5"/>
<dbReference type="EC" id="3.2.2.6" evidence="2"/>
<dbReference type="OrthoDB" id="524487at2759"/>
<proteinExistence type="inferred from homology"/>
<dbReference type="GeneID" id="8246082"/>
<dbReference type="GO" id="GO:0045087">
    <property type="term" value="P:innate immune response"/>
    <property type="evidence" value="ECO:0007669"/>
    <property type="project" value="UniProtKB-KW"/>
</dbReference>
<dbReference type="SUPFAM" id="SSF47769">
    <property type="entry name" value="SAM/Pointed domain"/>
    <property type="match status" value="1"/>
</dbReference>
<dbReference type="CDD" id="cd09487">
    <property type="entry name" value="SAM_superfamily"/>
    <property type="match status" value="1"/>
</dbReference>
<dbReference type="Proteomes" id="UP000002009">
    <property type="component" value="Chromosome 9"/>
</dbReference>
<evidence type="ECO:0000256" key="2">
    <source>
        <dbReference type="ARBA" id="ARBA00011982"/>
    </source>
</evidence>
<dbReference type="InterPro" id="IPR013761">
    <property type="entry name" value="SAM/pointed_sf"/>
</dbReference>
<sequence>MRTARRCQYSRSAIRASRGSASRRSVAVNVAAEPAKAIEPAPAPNLLQREQYPPHLRWPETLYDEARVGGKKEFDARLADASAVIHAWAEAVEGGECDTVSEEASEAADWIRQALTMKIELGDKDLAVKQSKAAGNSGENQSDLVLMAQYGSVHALLALQAMCHKNSVVCGRLVKGDDVFKIVKETLEHSPYDQVRCAAMSLASSILGFNEETHKIAAKNTMGVLVTQELARWCNVDDDGNATCNFEVGFRDLRGMDTCDHASVALRYLSANAANHNMLKKMGCVELLLNLMAARPDSSVRINAAVCVADIVGRDEMDSRIQSDPTIVEETLSALEAILDGNAADSGITFEAHELIQGLANLANVDATKRRFADAGAVPLITRALLEPQYKWDLVMLHSSAAIWNLAFDESIREEIKACPGALDGLEEANKVGSEMTKAKARGALWMINSDAEEAVDHKISEDKVKLLTSGGSTAATQVMLSYEWHSQAQAKALRDELVEEGFTVWMDVDRMMGSTLEAMAAAIESSDAIIMCVTNRYRESQACRTEAEYAYTRKKLMIPAMLQKNYKPDGWLGILMGSKLYYNMHNQEDIRNAMPAIKAEVAKSMGEKKAIGGEIDGANGAAQATPNLSSQAASKEIKVPDNKDTMTLWLENHGLGQYSAAFKKEHMYGKALLKLHEEIGHGDPEKATYHDLFQSVLGITSYGHRLLFLAELEELIGPIKWKRR</sequence>
<keyword evidence="5" id="KW-0520">NAD</keyword>
<dbReference type="PANTHER" id="PTHR46270">
    <property type="entry name" value="ARMADILLO-TYPE FOLD-RELATED"/>
    <property type="match status" value="1"/>
</dbReference>
<name>C1EBU5_MICCC</name>
<comment type="catalytic activity">
    <reaction evidence="6">
        <text>NAD(+) + H2O = ADP-D-ribose + nicotinamide + H(+)</text>
        <dbReference type="Rhea" id="RHEA:16301"/>
        <dbReference type="ChEBI" id="CHEBI:15377"/>
        <dbReference type="ChEBI" id="CHEBI:15378"/>
        <dbReference type="ChEBI" id="CHEBI:17154"/>
        <dbReference type="ChEBI" id="CHEBI:57540"/>
        <dbReference type="ChEBI" id="CHEBI:57967"/>
        <dbReference type="EC" id="3.2.2.6"/>
    </reaction>
    <physiologicalReaction direction="left-to-right" evidence="6">
        <dbReference type="Rhea" id="RHEA:16302"/>
    </physiologicalReaction>
</comment>
<dbReference type="Gene3D" id="1.10.150.50">
    <property type="entry name" value="Transcription Factor, Ets-1"/>
    <property type="match status" value="1"/>
</dbReference>
<evidence type="ECO:0000256" key="3">
    <source>
        <dbReference type="ARBA" id="ARBA00022588"/>
    </source>
</evidence>
<gene>
    <name evidence="8" type="ORF">MICPUN_102212</name>
</gene>
<dbReference type="AlphaFoldDB" id="C1EBU5"/>
<dbReference type="InterPro" id="IPR011989">
    <property type="entry name" value="ARM-like"/>
</dbReference>
<evidence type="ECO:0000313" key="9">
    <source>
        <dbReference type="Proteomes" id="UP000002009"/>
    </source>
</evidence>
<dbReference type="Gene3D" id="1.25.10.10">
    <property type="entry name" value="Leucine-rich Repeat Variant"/>
    <property type="match status" value="1"/>
</dbReference>
<dbReference type="eggNOG" id="ENOG502QWGM">
    <property type="taxonomic scope" value="Eukaryota"/>
</dbReference>
<dbReference type="SUPFAM" id="SSF52200">
    <property type="entry name" value="Toll/Interleukin receptor TIR domain"/>
    <property type="match status" value="1"/>
</dbReference>
<dbReference type="RefSeq" id="XP_002504525.1">
    <property type="nucleotide sequence ID" value="XM_002504479.1"/>
</dbReference>
<dbReference type="STRING" id="296587.C1EBU5"/>
<dbReference type="InterPro" id="IPR035897">
    <property type="entry name" value="Toll_tir_struct_dom_sf"/>
</dbReference>
<dbReference type="Gene3D" id="3.40.50.10140">
    <property type="entry name" value="Toll/interleukin-1 receptor homology (TIR) domain"/>
    <property type="match status" value="1"/>
</dbReference>
<dbReference type="PANTHER" id="PTHR46270:SF2">
    <property type="entry name" value="TIR DOMAIN-CONTAINING PROTEIN"/>
    <property type="match status" value="1"/>
</dbReference>
<protein>
    <recommendedName>
        <fullName evidence="2">ADP-ribosyl cyclase/cyclic ADP-ribose hydrolase</fullName>
        <ecNumber evidence="2">3.2.2.6</ecNumber>
    </recommendedName>
</protein>
<dbReference type="PROSITE" id="PS50105">
    <property type="entry name" value="SAM_DOMAIN"/>
    <property type="match status" value="1"/>
</dbReference>
<comment type="similarity">
    <text evidence="1">Belongs to the SARM1 family.</text>
</comment>
<accession>C1EBU5</accession>
<evidence type="ECO:0000313" key="8">
    <source>
        <dbReference type="EMBL" id="ACO65783.1"/>
    </source>
</evidence>
<keyword evidence="3" id="KW-0399">Innate immunity</keyword>
<evidence type="ECO:0000256" key="4">
    <source>
        <dbReference type="ARBA" id="ARBA00022859"/>
    </source>
</evidence>
<organism evidence="8 9">
    <name type="scientific">Micromonas commoda (strain RCC299 / NOUM17 / CCMP2709)</name>
    <name type="common">Picoplanktonic green alga</name>
    <dbReference type="NCBI Taxonomy" id="296587"/>
    <lineage>
        <taxon>Eukaryota</taxon>
        <taxon>Viridiplantae</taxon>
        <taxon>Chlorophyta</taxon>
        <taxon>Mamiellophyceae</taxon>
        <taxon>Mamiellales</taxon>
        <taxon>Mamiellaceae</taxon>
        <taxon>Micromonas</taxon>
    </lineage>
</organism>
<dbReference type="KEGG" id="mis:MICPUN_102212"/>
<evidence type="ECO:0000256" key="5">
    <source>
        <dbReference type="ARBA" id="ARBA00023027"/>
    </source>
</evidence>
<evidence type="ECO:0000256" key="6">
    <source>
        <dbReference type="ARBA" id="ARBA00047304"/>
    </source>
</evidence>
<dbReference type="GO" id="GO:0061809">
    <property type="term" value="F:NAD+ nucleosidase activity, cyclic ADP-ribose generating"/>
    <property type="evidence" value="ECO:0007669"/>
    <property type="project" value="UniProtKB-EC"/>
</dbReference>
<feature type="domain" description="SAM" evidence="7">
    <location>
        <begin position="642"/>
        <end position="719"/>
    </location>
</feature>
<dbReference type="Pfam" id="PF00536">
    <property type="entry name" value="SAM_1"/>
    <property type="match status" value="1"/>
</dbReference>
<keyword evidence="4" id="KW-0391">Immunity</keyword>
<dbReference type="OMA" id="MLSYEWH"/>
<dbReference type="Pfam" id="PF13676">
    <property type="entry name" value="TIR_2"/>
    <property type="match status" value="1"/>
</dbReference>
<evidence type="ECO:0000259" key="7">
    <source>
        <dbReference type="PROSITE" id="PS50105"/>
    </source>
</evidence>